<keyword evidence="3 4" id="KW-0560">Oxidoreductase</keyword>
<dbReference type="InterPro" id="IPR000304">
    <property type="entry name" value="Pyrroline-COOH_reductase"/>
</dbReference>
<evidence type="ECO:0000256" key="4">
    <source>
        <dbReference type="HAMAP-Rule" id="MF_01925"/>
    </source>
</evidence>
<organism evidence="8">
    <name type="scientific">Ignisphaera aggregans</name>
    <dbReference type="NCBI Taxonomy" id="334771"/>
    <lineage>
        <taxon>Archaea</taxon>
        <taxon>Thermoproteota</taxon>
        <taxon>Thermoprotei</taxon>
        <taxon>Desulfurococcales</taxon>
        <taxon>Desulfurococcaceae</taxon>
        <taxon>Ignisphaera</taxon>
    </lineage>
</organism>
<comment type="subcellular location">
    <subcellularLocation>
        <location evidence="4">Cytoplasm</location>
    </subcellularLocation>
</comment>
<dbReference type="InterPro" id="IPR028939">
    <property type="entry name" value="P5C_Rdtase_cat_N"/>
</dbReference>
<comment type="catalytic activity">
    <reaction evidence="4">
        <text>L-proline + NAD(+) = (S)-1-pyrroline-5-carboxylate + NADH + 2 H(+)</text>
        <dbReference type="Rhea" id="RHEA:14105"/>
        <dbReference type="ChEBI" id="CHEBI:15378"/>
        <dbReference type="ChEBI" id="CHEBI:17388"/>
        <dbReference type="ChEBI" id="CHEBI:57540"/>
        <dbReference type="ChEBI" id="CHEBI:57945"/>
        <dbReference type="ChEBI" id="CHEBI:60039"/>
        <dbReference type="EC" id="1.5.1.2"/>
    </reaction>
</comment>
<dbReference type="EMBL" id="DRZI01000190">
    <property type="protein sequence ID" value="HHP81894.1"/>
    <property type="molecule type" value="Genomic_DNA"/>
</dbReference>
<keyword evidence="4" id="KW-0641">Proline biosynthesis</keyword>
<dbReference type="GO" id="GO:0004735">
    <property type="term" value="F:pyrroline-5-carboxylate reductase activity"/>
    <property type="evidence" value="ECO:0007669"/>
    <property type="project" value="UniProtKB-UniRule"/>
</dbReference>
<dbReference type="AlphaFoldDB" id="A0A7C5TFU8"/>
<dbReference type="PANTHER" id="PTHR11645">
    <property type="entry name" value="PYRROLINE-5-CARBOXYLATE REDUCTASE"/>
    <property type="match status" value="1"/>
</dbReference>
<dbReference type="PIRSF" id="PIRSF000193">
    <property type="entry name" value="Pyrrol-5-carb_rd"/>
    <property type="match status" value="1"/>
</dbReference>
<dbReference type="InterPro" id="IPR008927">
    <property type="entry name" value="6-PGluconate_DH-like_C_sf"/>
</dbReference>
<comment type="function">
    <text evidence="4">Catalyzes the reduction of 1-pyrroline-5-carboxylate (PCA) to L-proline.</text>
</comment>
<proteinExistence type="inferred from homology"/>
<feature type="binding site" evidence="5">
    <location>
        <begin position="68"/>
        <end position="71"/>
    </location>
    <ligand>
        <name>NADP(+)</name>
        <dbReference type="ChEBI" id="CHEBI:58349"/>
    </ligand>
</feature>
<evidence type="ECO:0000259" key="7">
    <source>
        <dbReference type="Pfam" id="PF14748"/>
    </source>
</evidence>
<evidence type="ECO:0000256" key="3">
    <source>
        <dbReference type="ARBA" id="ARBA00023002"/>
    </source>
</evidence>
<evidence type="ECO:0000313" key="8">
    <source>
        <dbReference type="EMBL" id="HHP81894.1"/>
    </source>
</evidence>
<feature type="domain" description="Pyrroline-5-carboxylate reductase dimerisation" evidence="7">
    <location>
        <begin position="154"/>
        <end position="249"/>
    </location>
</feature>
<dbReference type="InterPro" id="IPR036291">
    <property type="entry name" value="NAD(P)-bd_dom_sf"/>
</dbReference>
<accession>A0A7C5TFU8</accession>
<keyword evidence="4" id="KW-0963">Cytoplasm</keyword>
<evidence type="ECO:0000259" key="6">
    <source>
        <dbReference type="Pfam" id="PF03807"/>
    </source>
</evidence>
<dbReference type="Pfam" id="PF14748">
    <property type="entry name" value="P5CR_dimer"/>
    <property type="match status" value="1"/>
</dbReference>
<sequence>MALNIGIIGFGRMGKAIAVGLINSGVSPANIMVYDKILEALQNAKELGLKTMSSNIETVLNSDITIIAVKPSDVAKVLSEISSDSINRVIVSIAALVPYKTIKSYLPKSYVYRAMPNIAVEVNRGFIALTPHGEKDSDVEKLFRFLGDVVWVDEDTLDILTLISASTPALIAEIADAFILAALKAGIPYAIAKKATSSIFKGVGELLEHRSVSDIRDSVITPRGVTIRLIEKLYTFDAKSKLLQVLSSSIDDYLSMLNEARDKYK</sequence>
<dbReference type="UniPathway" id="UPA00098">
    <property type="reaction ID" value="UER00361"/>
</dbReference>
<dbReference type="InterPro" id="IPR029036">
    <property type="entry name" value="P5CR_dimer"/>
</dbReference>
<evidence type="ECO:0000256" key="1">
    <source>
        <dbReference type="ARBA" id="ARBA00005525"/>
    </source>
</evidence>
<feature type="domain" description="Pyrroline-5-carboxylate reductase catalytic N-terminal" evidence="6">
    <location>
        <begin position="5"/>
        <end position="95"/>
    </location>
</feature>
<dbReference type="GO" id="GO:0005737">
    <property type="term" value="C:cytoplasm"/>
    <property type="evidence" value="ECO:0007669"/>
    <property type="project" value="UniProtKB-SubCell"/>
</dbReference>
<name>A0A7C5TFU8_9CREN</name>
<comment type="catalytic activity">
    <reaction evidence="4">
        <text>L-proline + NADP(+) = (S)-1-pyrroline-5-carboxylate + NADPH + 2 H(+)</text>
        <dbReference type="Rhea" id="RHEA:14109"/>
        <dbReference type="ChEBI" id="CHEBI:15378"/>
        <dbReference type="ChEBI" id="CHEBI:17388"/>
        <dbReference type="ChEBI" id="CHEBI:57783"/>
        <dbReference type="ChEBI" id="CHEBI:58349"/>
        <dbReference type="ChEBI" id="CHEBI:60039"/>
        <dbReference type="EC" id="1.5.1.2"/>
    </reaction>
</comment>
<keyword evidence="4" id="KW-0028">Amino-acid biosynthesis</keyword>
<dbReference type="Gene3D" id="3.40.50.720">
    <property type="entry name" value="NAD(P)-binding Rossmann-like Domain"/>
    <property type="match status" value="1"/>
</dbReference>
<comment type="caution">
    <text evidence="8">The sequence shown here is derived from an EMBL/GenBank/DDBJ whole genome shotgun (WGS) entry which is preliminary data.</text>
</comment>
<dbReference type="PANTHER" id="PTHR11645:SF0">
    <property type="entry name" value="PYRROLINE-5-CARBOXYLATE REDUCTASE 3"/>
    <property type="match status" value="1"/>
</dbReference>
<dbReference type="Gene3D" id="1.10.3730.10">
    <property type="entry name" value="ProC C-terminal domain-like"/>
    <property type="match status" value="1"/>
</dbReference>
<protein>
    <recommendedName>
        <fullName evidence="4">Pyrroline-5-carboxylate reductase</fullName>
        <shortName evidence="4">P5C reductase</shortName>
        <shortName evidence="4">P5CR</shortName>
        <ecNumber evidence="4">1.5.1.2</ecNumber>
    </recommendedName>
    <alternativeName>
        <fullName evidence="4">PCA reductase</fullName>
    </alternativeName>
</protein>
<dbReference type="SUPFAM" id="SSF51735">
    <property type="entry name" value="NAD(P)-binding Rossmann-fold domains"/>
    <property type="match status" value="1"/>
</dbReference>
<evidence type="ECO:0000256" key="5">
    <source>
        <dbReference type="PIRSR" id="PIRSR000193-1"/>
    </source>
</evidence>
<evidence type="ECO:0000256" key="2">
    <source>
        <dbReference type="ARBA" id="ARBA00022857"/>
    </source>
</evidence>
<dbReference type="GO" id="GO:0055129">
    <property type="term" value="P:L-proline biosynthetic process"/>
    <property type="evidence" value="ECO:0007669"/>
    <property type="project" value="UniProtKB-UniRule"/>
</dbReference>
<feature type="binding site" evidence="5">
    <location>
        <position position="55"/>
    </location>
    <ligand>
        <name>NADPH</name>
        <dbReference type="ChEBI" id="CHEBI:57783"/>
    </ligand>
</feature>
<gene>
    <name evidence="4" type="primary">proC</name>
    <name evidence="8" type="ORF">ENM84_04435</name>
</gene>
<keyword evidence="2 4" id="KW-0521">NADP</keyword>
<feature type="binding site" evidence="5">
    <location>
        <begin position="8"/>
        <end position="13"/>
    </location>
    <ligand>
        <name>NADP(+)</name>
        <dbReference type="ChEBI" id="CHEBI:58349"/>
    </ligand>
</feature>
<dbReference type="HAMAP" id="MF_01925">
    <property type="entry name" value="P5C_reductase"/>
    <property type="match status" value="1"/>
</dbReference>
<dbReference type="SUPFAM" id="SSF48179">
    <property type="entry name" value="6-phosphogluconate dehydrogenase C-terminal domain-like"/>
    <property type="match status" value="1"/>
</dbReference>
<dbReference type="Pfam" id="PF03807">
    <property type="entry name" value="F420_oxidored"/>
    <property type="match status" value="1"/>
</dbReference>
<dbReference type="EC" id="1.5.1.2" evidence="4"/>
<comment type="similarity">
    <text evidence="1 4">Belongs to the pyrroline-5-carboxylate reductase family.</text>
</comment>
<reference evidence="8" key="1">
    <citation type="journal article" date="2020" name="mSystems">
        <title>Genome- and Community-Level Interaction Insights into Carbon Utilization and Element Cycling Functions of Hydrothermarchaeota in Hydrothermal Sediment.</title>
        <authorList>
            <person name="Zhou Z."/>
            <person name="Liu Y."/>
            <person name="Xu W."/>
            <person name="Pan J."/>
            <person name="Luo Z.H."/>
            <person name="Li M."/>
        </authorList>
    </citation>
    <scope>NUCLEOTIDE SEQUENCE [LARGE SCALE GENOMIC DNA]</scope>
    <source>
        <strain evidence="8">SpSt-1121</strain>
    </source>
</reference>
<comment type="pathway">
    <text evidence="4">Amino-acid biosynthesis; L-proline biosynthesis; L-proline from L-glutamate 5-semialdehyde: step 1/1.</text>
</comment>